<organism evidence="1 2">
    <name type="scientific">Plasmopara halstedii</name>
    <name type="common">Downy mildew of sunflower</name>
    <dbReference type="NCBI Taxonomy" id="4781"/>
    <lineage>
        <taxon>Eukaryota</taxon>
        <taxon>Sar</taxon>
        <taxon>Stramenopiles</taxon>
        <taxon>Oomycota</taxon>
        <taxon>Peronosporomycetes</taxon>
        <taxon>Peronosporales</taxon>
        <taxon>Peronosporaceae</taxon>
        <taxon>Plasmopara</taxon>
    </lineage>
</organism>
<evidence type="ECO:0000313" key="1">
    <source>
        <dbReference type="EMBL" id="CEG42093.1"/>
    </source>
</evidence>
<protein>
    <submittedName>
        <fullName evidence="1">Uncharacterized protein</fullName>
    </submittedName>
</protein>
<proteinExistence type="predicted"/>
<evidence type="ECO:0000313" key="2">
    <source>
        <dbReference type="Proteomes" id="UP000054928"/>
    </source>
</evidence>
<dbReference type="GeneID" id="59052613"/>
<sequence>MVDGAVHGHRLNRSASLSRADLVLVVQQHDRRWEKQKHSTHDQTYCIQYSSLSKFMYDVAAAALTSLIYLAKRSSGR</sequence>
<dbReference type="EMBL" id="CCYD01000610">
    <property type="protein sequence ID" value="CEG42093.1"/>
    <property type="molecule type" value="Genomic_DNA"/>
</dbReference>
<reference evidence="2" key="1">
    <citation type="submission" date="2014-09" db="EMBL/GenBank/DDBJ databases">
        <authorList>
            <person name="Sharma Rahul"/>
            <person name="Thines Marco"/>
        </authorList>
    </citation>
    <scope>NUCLEOTIDE SEQUENCE [LARGE SCALE GENOMIC DNA]</scope>
</reference>
<dbReference type="RefSeq" id="XP_036263204.1">
    <property type="nucleotide sequence ID" value="XM_036407509.1"/>
</dbReference>
<dbReference type="Proteomes" id="UP000054928">
    <property type="component" value="Unassembled WGS sequence"/>
</dbReference>
<accession>A0A0P1AL18</accession>
<dbReference type="AlphaFoldDB" id="A0A0P1AL18"/>
<keyword evidence="2" id="KW-1185">Reference proteome</keyword>
<name>A0A0P1AL18_PLAHL</name>